<evidence type="ECO:0000259" key="2">
    <source>
        <dbReference type="PROSITE" id="PS51272"/>
    </source>
</evidence>
<feature type="domain" description="SLH" evidence="2">
    <location>
        <begin position="537"/>
        <end position="591"/>
    </location>
</feature>
<keyword evidence="1" id="KW-0732">Signal</keyword>
<reference evidence="3 4" key="1">
    <citation type="submission" date="2016-10" db="EMBL/GenBank/DDBJ databases">
        <authorList>
            <person name="de Groot N.N."/>
        </authorList>
    </citation>
    <scope>NUCLEOTIDE SEQUENCE [LARGE SCALE GENOMIC DNA]</scope>
    <source>
        <strain evidence="3 4">IBRC-M 10780</strain>
    </source>
</reference>
<organism evidence="3 4">
    <name type="scientific">Oceanobacillus limi</name>
    <dbReference type="NCBI Taxonomy" id="930131"/>
    <lineage>
        <taxon>Bacteria</taxon>
        <taxon>Bacillati</taxon>
        <taxon>Bacillota</taxon>
        <taxon>Bacilli</taxon>
        <taxon>Bacillales</taxon>
        <taxon>Bacillaceae</taxon>
        <taxon>Oceanobacillus</taxon>
    </lineage>
</organism>
<dbReference type="RefSeq" id="WP_090867280.1">
    <property type="nucleotide sequence ID" value="NZ_FOHE01000003.1"/>
</dbReference>
<dbReference type="PROSITE" id="PS51272">
    <property type="entry name" value="SLH"/>
    <property type="match status" value="2"/>
</dbReference>
<sequence>MNKHNIFNLKRLIIILLVYILFAYHIDSPSPTHAATQKVNEQIKLSYGISFKDLTYIDSISQNHINSMQINLSDPFTKVKLGKADPLNHLETVRLKAKKYNQPGNQVFGAINGSFYNVRDHIPINLISENNQLVFAGSVSTDKSSHVNEPISFGIDASGKGLIDYYKLTFNYTYKGKTFNIDGNNEPRKSNDMILYTSDFYQSTTGTNEYGTEVLFETSFHPELTFGSTYKAEVSAIRKKGNKTPLKIPENGFVLSGHGTASNQLAKMRIGDTVEMNIDINDKWKGSEFMLAGGPQLVKDGKVDMKIDPTSPLAKKVAPRTAVAVDRNGNNVYFITVDGRQGNESPGMDLHQFATYIASLGIDRAINLDGGGSTLMAVRYPGNTSLDVANTPSDGSERGASTILMAVDTEPSNRIFNDVSYRNSHYKGINWIKSKGVNGYPHNMFGVNEDLSRSHAAIMFTKALGLTLPKAKEVEQLFVDVEADDVYADYIAAVGKARIFIGSNRNFLPDHMMSRQQMATTLVNAFGLEDNRSYKNINLSNVDPSHRKSVQILANLEITNQLRDFHPNVPITRGQFATFLYRAANYSNEIE</sequence>
<dbReference type="STRING" id="930131.SAMN05216389_10336"/>
<dbReference type="Proteomes" id="UP000198618">
    <property type="component" value="Unassembled WGS sequence"/>
</dbReference>
<evidence type="ECO:0000313" key="4">
    <source>
        <dbReference type="Proteomes" id="UP000198618"/>
    </source>
</evidence>
<dbReference type="PANTHER" id="PTHR40446">
    <property type="entry name" value="N-ACETYLGLUCOSAMINE-1-PHOSPHODIESTER ALPHA-N-ACETYLGLUCOSAMINIDASE"/>
    <property type="match status" value="1"/>
</dbReference>
<dbReference type="InterPro" id="IPR018711">
    <property type="entry name" value="NAGPA"/>
</dbReference>
<keyword evidence="4" id="KW-1185">Reference proteome</keyword>
<proteinExistence type="predicted"/>
<dbReference type="EMBL" id="FOHE01000003">
    <property type="protein sequence ID" value="SES88143.1"/>
    <property type="molecule type" value="Genomic_DNA"/>
</dbReference>
<feature type="domain" description="SLH" evidence="2">
    <location>
        <begin position="474"/>
        <end position="536"/>
    </location>
</feature>
<dbReference type="PANTHER" id="PTHR40446:SF2">
    <property type="entry name" value="N-ACETYLGLUCOSAMINE-1-PHOSPHODIESTER ALPHA-N-ACETYLGLUCOSAMINIDASE"/>
    <property type="match status" value="1"/>
</dbReference>
<dbReference type="InterPro" id="IPR001119">
    <property type="entry name" value="SLH_dom"/>
</dbReference>
<dbReference type="Pfam" id="PF09992">
    <property type="entry name" value="NAGPA"/>
    <property type="match status" value="1"/>
</dbReference>
<evidence type="ECO:0000256" key="1">
    <source>
        <dbReference type="ARBA" id="ARBA00022729"/>
    </source>
</evidence>
<name>A0A1I0A2G5_9BACI</name>
<dbReference type="AlphaFoldDB" id="A0A1I0A2G5"/>
<evidence type="ECO:0000313" key="3">
    <source>
        <dbReference type="EMBL" id="SES88143.1"/>
    </source>
</evidence>
<gene>
    <name evidence="3" type="ORF">SAMN05216389_10336</name>
</gene>
<dbReference type="OrthoDB" id="9809781at2"/>
<accession>A0A1I0A2G5</accession>
<protein>
    <submittedName>
        <fullName evidence="3">S-layer homology domain-containing protein</fullName>
    </submittedName>
</protein>